<evidence type="ECO:0000259" key="11">
    <source>
        <dbReference type="PROSITE" id="PS50884"/>
    </source>
</evidence>
<feature type="compositionally biased region" description="Low complexity" evidence="10">
    <location>
        <begin position="120"/>
        <end position="133"/>
    </location>
</feature>
<evidence type="ECO:0000256" key="7">
    <source>
        <dbReference type="ARBA" id="ARBA00023242"/>
    </source>
</evidence>
<feature type="domain" description="Dof-type" evidence="11">
    <location>
        <begin position="39"/>
        <end position="93"/>
    </location>
</feature>
<evidence type="ECO:0000256" key="6">
    <source>
        <dbReference type="ARBA" id="ARBA00023163"/>
    </source>
</evidence>
<keyword evidence="6 9" id="KW-0804">Transcription</keyword>
<feature type="region of interest" description="Disordered" evidence="10">
    <location>
        <begin position="1"/>
        <end position="25"/>
    </location>
</feature>
<dbReference type="InterPro" id="IPR045174">
    <property type="entry name" value="Dof"/>
</dbReference>
<organism evidence="12 13">
    <name type="scientific">Momordica charantia</name>
    <name type="common">Bitter gourd</name>
    <name type="synonym">Balsam pear</name>
    <dbReference type="NCBI Taxonomy" id="3673"/>
    <lineage>
        <taxon>Eukaryota</taxon>
        <taxon>Viridiplantae</taxon>
        <taxon>Streptophyta</taxon>
        <taxon>Embryophyta</taxon>
        <taxon>Tracheophyta</taxon>
        <taxon>Spermatophyta</taxon>
        <taxon>Magnoliopsida</taxon>
        <taxon>eudicotyledons</taxon>
        <taxon>Gunneridae</taxon>
        <taxon>Pentapetalae</taxon>
        <taxon>rosids</taxon>
        <taxon>fabids</taxon>
        <taxon>Cucurbitales</taxon>
        <taxon>Cucurbitaceae</taxon>
        <taxon>Momordiceae</taxon>
        <taxon>Momordica</taxon>
    </lineage>
</organism>
<protein>
    <recommendedName>
        <fullName evidence="9">Dof zinc finger protein</fullName>
    </recommendedName>
</protein>
<dbReference type="Pfam" id="PF02701">
    <property type="entry name" value="Zn_ribbon_Dof"/>
    <property type="match status" value="1"/>
</dbReference>
<dbReference type="GO" id="GO:0003700">
    <property type="term" value="F:DNA-binding transcription factor activity"/>
    <property type="evidence" value="ECO:0007669"/>
    <property type="project" value="UniProtKB-UniRule"/>
</dbReference>
<keyword evidence="3 9" id="KW-0862">Zinc</keyword>
<evidence type="ECO:0000256" key="8">
    <source>
        <dbReference type="PROSITE-ProRule" id="PRU00071"/>
    </source>
</evidence>
<dbReference type="KEGG" id="mcha:111011440"/>
<evidence type="ECO:0000256" key="5">
    <source>
        <dbReference type="ARBA" id="ARBA00023125"/>
    </source>
</evidence>
<dbReference type="InterPro" id="IPR003851">
    <property type="entry name" value="Znf_Dof"/>
</dbReference>
<proteinExistence type="predicted"/>
<keyword evidence="2 8" id="KW-0863">Zinc-finger</keyword>
<dbReference type="GeneID" id="111011440"/>
<name>A0A6J1CHD6_MOMCH</name>
<keyword evidence="12" id="KW-1185">Reference proteome</keyword>
<comment type="subcellular location">
    <subcellularLocation>
        <location evidence="8 9">Nucleus</location>
    </subcellularLocation>
</comment>
<evidence type="ECO:0000256" key="4">
    <source>
        <dbReference type="ARBA" id="ARBA00023015"/>
    </source>
</evidence>
<dbReference type="Proteomes" id="UP000504603">
    <property type="component" value="Unplaced"/>
</dbReference>
<keyword evidence="4 9" id="KW-0805">Transcription regulation</keyword>
<evidence type="ECO:0000256" key="2">
    <source>
        <dbReference type="ARBA" id="ARBA00022771"/>
    </source>
</evidence>
<evidence type="ECO:0000313" key="13">
    <source>
        <dbReference type="RefSeq" id="XP_022140886.1"/>
    </source>
</evidence>
<evidence type="ECO:0000313" key="12">
    <source>
        <dbReference type="Proteomes" id="UP000504603"/>
    </source>
</evidence>
<dbReference type="PANTHER" id="PTHR31992">
    <property type="entry name" value="DOF ZINC FINGER PROTEIN DOF1.4-RELATED"/>
    <property type="match status" value="1"/>
</dbReference>
<feature type="compositionally biased region" description="Polar residues" evidence="10">
    <location>
        <begin position="97"/>
        <end position="109"/>
    </location>
</feature>
<evidence type="ECO:0000256" key="3">
    <source>
        <dbReference type="ARBA" id="ARBA00022833"/>
    </source>
</evidence>
<dbReference type="RefSeq" id="XP_022140886.1">
    <property type="nucleotide sequence ID" value="XM_022285194.1"/>
</dbReference>
<dbReference type="PROSITE" id="PS01361">
    <property type="entry name" value="ZF_DOF_1"/>
    <property type="match status" value="1"/>
</dbReference>
<dbReference type="GO" id="GO:0005634">
    <property type="term" value="C:nucleus"/>
    <property type="evidence" value="ECO:0007669"/>
    <property type="project" value="UniProtKB-SubCell"/>
</dbReference>
<accession>A0A6J1CHD6</accession>
<feature type="region of interest" description="Disordered" evidence="10">
    <location>
        <begin position="83"/>
        <end position="133"/>
    </location>
</feature>
<keyword evidence="5 8" id="KW-0238">DNA-binding</keyword>
<dbReference type="OrthoDB" id="1695576at2759"/>
<evidence type="ECO:0000256" key="10">
    <source>
        <dbReference type="SAM" id="MobiDB-lite"/>
    </source>
</evidence>
<keyword evidence="7 8" id="KW-0539">Nucleus</keyword>
<keyword evidence="1 9" id="KW-0479">Metal-binding</keyword>
<evidence type="ECO:0000256" key="1">
    <source>
        <dbReference type="ARBA" id="ARBA00022723"/>
    </source>
</evidence>
<comment type="function">
    <text evidence="9">Transcription factor that binds specifically to a 5'-AA[AG]G-3' consensus core sequence.</text>
</comment>
<dbReference type="PANTHER" id="PTHR31992:SF285">
    <property type="entry name" value="DOF ZINC FINGER PROTEIN DOF4.6"/>
    <property type="match status" value="1"/>
</dbReference>
<dbReference type="PROSITE" id="PS50884">
    <property type="entry name" value="ZF_DOF_2"/>
    <property type="match status" value="1"/>
</dbReference>
<evidence type="ECO:0000256" key="9">
    <source>
        <dbReference type="RuleBase" id="RU369094"/>
    </source>
</evidence>
<dbReference type="GO" id="GO:0008270">
    <property type="term" value="F:zinc ion binding"/>
    <property type="evidence" value="ECO:0007669"/>
    <property type="project" value="UniProtKB-KW"/>
</dbReference>
<sequence length="236" mass="25722">MDSSSPWPQPQVVAKRSMEEESEEEGKRAVLERKLAKVLNCPRCNSNNTKFCYYNNYSLSQPRYFCKSCRRYWTAGGSLRNIPVGGASRKNKRPAPNFSSPLKNKTNHPTAIINDHNNKTSSSSSSPSSTSSSCGWLLSDRVELIPFMPMPAAAPQPSSLCSTAADYNPSRNNTMNGFDDDEGGSADEQAARSLFSVEELKQLPVPTIINDQNGGKLGDVAGFWNGIFGGATGSWP</sequence>
<dbReference type="AlphaFoldDB" id="A0A6J1CHD6"/>
<gene>
    <name evidence="13" type="primary">LOC111011440</name>
</gene>
<reference evidence="13" key="1">
    <citation type="submission" date="2025-08" db="UniProtKB">
        <authorList>
            <consortium name="RefSeq"/>
        </authorList>
    </citation>
    <scope>IDENTIFICATION</scope>
    <source>
        <strain evidence="13">OHB3-1</strain>
    </source>
</reference>
<dbReference type="GO" id="GO:0003677">
    <property type="term" value="F:DNA binding"/>
    <property type="evidence" value="ECO:0007669"/>
    <property type="project" value="UniProtKB-UniRule"/>
</dbReference>